<evidence type="ECO:0000256" key="6">
    <source>
        <dbReference type="ARBA" id="ARBA00022989"/>
    </source>
</evidence>
<evidence type="ECO:0000256" key="4">
    <source>
        <dbReference type="ARBA" id="ARBA00022475"/>
    </source>
</evidence>
<dbReference type="AlphaFoldDB" id="A0A2N8IH64"/>
<evidence type="ECO:0000256" key="1">
    <source>
        <dbReference type="ARBA" id="ARBA00004651"/>
    </source>
</evidence>
<dbReference type="SMR" id="A0A2N8IH64"/>
<proteinExistence type="inferred from homology"/>
<keyword evidence="3" id="KW-0813">Transport</keyword>
<dbReference type="PANTHER" id="PTHR30472:SF19">
    <property type="entry name" value="PETROBACTIN IMPORT SYSTEM PERMEASE PROTEIN YCLO"/>
    <property type="match status" value="1"/>
</dbReference>
<dbReference type="PANTHER" id="PTHR30472">
    <property type="entry name" value="FERRIC ENTEROBACTIN TRANSPORT SYSTEM PERMEASE PROTEIN"/>
    <property type="match status" value="1"/>
</dbReference>
<evidence type="ECO:0000313" key="8">
    <source>
        <dbReference type="EMBL" id="PNC54699.1"/>
    </source>
</evidence>
<keyword evidence="7" id="KW-0472">Membrane</keyword>
<gene>
    <name evidence="8" type="ORF">CXU09_09160</name>
</gene>
<name>A0A2N8IH64_9BACT</name>
<evidence type="ECO:0000256" key="7">
    <source>
        <dbReference type="ARBA" id="ARBA00023136"/>
    </source>
</evidence>
<comment type="similarity">
    <text evidence="2">Belongs to the binding-protein-dependent transport system permease family. FecCD subfamily.</text>
</comment>
<dbReference type="Gene3D" id="1.10.3470.10">
    <property type="entry name" value="ABC transporter involved in vitamin B12 uptake, BtuC"/>
    <property type="match status" value="1"/>
</dbReference>
<keyword evidence="4" id="KW-1003">Cell membrane</keyword>
<evidence type="ECO:0000313" key="9">
    <source>
        <dbReference type="Proteomes" id="UP000235914"/>
    </source>
</evidence>
<dbReference type="RefSeq" id="WP_094139584.1">
    <property type="nucleotide sequence ID" value="NZ_BAABSF010000001.1"/>
</dbReference>
<dbReference type="Proteomes" id="UP000235914">
    <property type="component" value="Unassembled WGS sequence"/>
</dbReference>
<sequence>MPDSIQHQKDDAFRNAAGRRRAFPAFLILGLLCVGLALVYVFQGMTPETWDFNMARRIPIVIALVLVGTAVGLSSVVFQTITTNYILTPSVMGLDNLYVLLQTLVLYFVGSTQLTTMQSPLCFMGALLLMVCVSTGIFFYMFRGQNGGNIYFVVLVGMIFGITFGGLSNFMQVLIDPSEFAILEGRLFASFNRINEELLFTAGLVIAATVIWLVCDLRKLDVLTLGRSTAITLGVNYKWVVLRSLMIVSILASASTVLVGPVTFLGILIVSIARFIFPTYRHIVLMPGTALVGVAALTFGMLLTERWLNFSVPLSVIINFVGGVYFIYLIMKIKRI</sequence>
<comment type="caution">
    <text evidence="8">The sequence shown here is derived from an EMBL/GenBank/DDBJ whole genome shotgun (WGS) entry which is preliminary data.</text>
</comment>
<organism evidence="8 9">
    <name type="scientific">Akkermansia muciniphila</name>
    <dbReference type="NCBI Taxonomy" id="239935"/>
    <lineage>
        <taxon>Bacteria</taxon>
        <taxon>Pseudomonadati</taxon>
        <taxon>Verrucomicrobiota</taxon>
        <taxon>Verrucomicrobiia</taxon>
        <taxon>Verrucomicrobiales</taxon>
        <taxon>Akkermansiaceae</taxon>
        <taxon>Akkermansia</taxon>
    </lineage>
</organism>
<evidence type="ECO:0000256" key="5">
    <source>
        <dbReference type="ARBA" id="ARBA00022692"/>
    </source>
</evidence>
<dbReference type="GO" id="GO:0033214">
    <property type="term" value="P:siderophore-iron import into cell"/>
    <property type="evidence" value="ECO:0007669"/>
    <property type="project" value="TreeGrafter"/>
</dbReference>
<keyword evidence="6" id="KW-1133">Transmembrane helix</keyword>
<comment type="subcellular location">
    <subcellularLocation>
        <location evidence="1">Cell membrane</location>
        <topology evidence="1">Multi-pass membrane protein</topology>
    </subcellularLocation>
</comment>
<dbReference type="SUPFAM" id="SSF81345">
    <property type="entry name" value="ABC transporter involved in vitamin B12 uptake, BtuC"/>
    <property type="match status" value="1"/>
</dbReference>
<dbReference type="GO" id="GO:0005886">
    <property type="term" value="C:plasma membrane"/>
    <property type="evidence" value="ECO:0007669"/>
    <property type="project" value="UniProtKB-SubCell"/>
</dbReference>
<dbReference type="CDD" id="cd06550">
    <property type="entry name" value="TM_ABC_iron-siderophores_like"/>
    <property type="match status" value="1"/>
</dbReference>
<reference evidence="8 9" key="1">
    <citation type="journal article" date="2017" name="BMC Genomics">
        <title>Genome sequencing of 39 Akkermansia muciniphila isolates reveals its population structure, genomic and functional diverisity, and global distribution in mammalian gut microbiotas.</title>
        <authorList>
            <person name="Guo X."/>
            <person name="Li S."/>
            <person name="Zhang J."/>
            <person name="Wu F."/>
            <person name="Li X."/>
            <person name="Wu D."/>
            <person name="Zhang M."/>
            <person name="Ou Z."/>
            <person name="Jie Z."/>
            <person name="Yan Q."/>
            <person name="Li P."/>
            <person name="Yi J."/>
            <person name="Peng Y."/>
        </authorList>
    </citation>
    <scope>NUCLEOTIDE SEQUENCE [LARGE SCALE GENOMIC DNA]</scope>
    <source>
        <strain evidence="8 9">GP43</strain>
    </source>
</reference>
<dbReference type="InterPro" id="IPR037294">
    <property type="entry name" value="ABC_BtuC-like"/>
</dbReference>
<accession>A0A2N8IH64</accession>
<dbReference type="Pfam" id="PF01032">
    <property type="entry name" value="FecCD"/>
    <property type="match status" value="1"/>
</dbReference>
<dbReference type="GO" id="GO:0022857">
    <property type="term" value="F:transmembrane transporter activity"/>
    <property type="evidence" value="ECO:0007669"/>
    <property type="project" value="InterPro"/>
</dbReference>
<dbReference type="InterPro" id="IPR000522">
    <property type="entry name" value="ABC_transptr_permease_BtuC"/>
</dbReference>
<evidence type="ECO:0000256" key="2">
    <source>
        <dbReference type="ARBA" id="ARBA00007935"/>
    </source>
</evidence>
<dbReference type="EMBL" id="PJKN01000005">
    <property type="protein sequence ID" value="PNC54699.1"/>
    <property type="molecule type" value="Genomic_DNA"/>
</dbReference>
<keyword evidence="5" id="KW-0812">Transmembrane</keyword>
<protein>
    <submittedName>
        <fullName evidence="8">Iron ABC transporter permease</fullName>
    </submittedName>
</protein>
<evidence type="ECO:0000256" key="3">
    <source>
        <dbReference type="ARBA" id="ARBA00022448"/>
    </source>
</evidence>